<organism evidence="1 2">
    <name type="scientific">Lupinus angustifolius</name>
    <name type="common">Narrow-leaved blue lupine</name>
    <dbReference type="NCBI Taxonomy" id="3871"/>
    <lineage>
        <taxon>Eukaryota</taxon>
        <taxon>Viridiplantae</taxon>
        <taxon>Streptophyta</taxon>
        <taxon>Embryophyta</taxon>
        <taxon>Tracheophyta</taxon>
        <taxon>Spermatophyta</taxon>
        <taxon>Magnoliopsida</taxon>
        <taxon>eudicotyledons</taxon>
        <taxon>Gunneridae</taxon>
        <taxon>Pentapetalae</taxon>
        <taxon>rosids</taxon>
        <taxon>fabids</taxon>
        <taxon>Fabales</taxon>
        <taxon>Fabaceae</taxon>
        <taxon>Papilionoideae</taxon>
        <taxon>50 kb inversion clade</taxon>
        <taxon>genistoids sensu lato</taxon>
        <taxon>core genistoids</taxon>
        <taxon>Genisteae</taxon>
        <taxon>Lupinus</taxon>
    </lineage>
</organism>
<dbReference type="OrthoDB" id="902328at2759"/>
<evidence type="ECO:0000313" key="2">
    <source>
        <dbReference type="Proteomes" id="UP000188354"/>
    </source>
</evidence>
<proteinExistence type="predicted"/>
<keyword evidence="2" id="KW-1185">Reference proteome</keyword>
<dbReference type="Proteomes" id="UP000188354">
    <property type="component" value="Chromosome LG05"/>
</dbReference>
<dbReference type="Gramene" id="OIW12144">
    <property type="protein sequence ID" value="OIW12144"/>
    <property type="gene ID" value="TanjilG_28552"/>
</dbReference>
<sequence length="176" mass="19535">MNHYNFQDIGLESLEEMRGPSTLYDMKDTVFCPKPLRVMVFPDMPITITSSKRKFYQQSDDSDSKSWEEIVDIILEEGYCINHEPSSPPYFPGSPPVRATNPLIQDDQFGYGKNSSRPIFSISSSPSLTSPLSTSLGLSSPSSSSWRKGGCVRTKFGIKSTPVRVVGFNCNVHAVV</sequence>
<gene>
    <name evidence="1" type="ORF">TanjilG_28552</name>
</gene>
<dbReference type="EMBL" id="CM007365">
    <property type="protein sequence ID" value="OIW12144.1"/>
    <property type="molecule type" value="Genomic_DNA"/>
</dbReference>
<accession>A0A4P1RJD4</accession>
<protein>
    <submittedName>
        <fullName evidence="1">Uncharacterized protein</fullName>
    </submittedName>
</protein>
<evidence type="ECO:0000313" key="1">
    <source>
        <dbReference type="EMBL" id="OIW12144.1"/>
    </source>
</evidence>
<dbReference type="STRING" id="3871.A0A4P1RJD4"/>
<reference evidence="1" key="1">
    <citation type="journal article" date="2017" name="Plant Biotechnol. J.">
        <title>A comprehensive draft genome sequence for lupin (Lupinus angustifolius), an emerging health food: insights into plant-microbe interactions and legume evolution.</title>
        <authorList>
            <person name="Hane J.K."/>
            <person name="Ming Y."/>
            <person name="Kamphuis L.G."/>
            <person name="Nelson M.N."/>
            <person name="Garg G."/>
            <person name="Atkins C.A."/>
            <person name="Bayer P.E."/>
            <person name="Bravo A."/>
            <person name="Bringans S."/>
            <person name="Cannon S."/>
            <person name="Edwards D."/>
            <person name="Foley R."/>
            <person name="Gao L.L."/>
            <person name="Harrison M.J."/>
            <person name="Huang W."/>
            <person name="Hurgobin B."/>
            <person name="Li S."/>
            <person name="Liu C.W."/>
            <person name="McGrath A."/>
            <person name="Morahan G."/>
            <person name="Murray J."/>
            <person name="Weller J."/>
            <person name="Jian J."/>
            <person name="Singh K.B."/>
        </authorList>
    </citation>
    <scope>NUCLEOTIDE SEQUENCE [LARGE SCALE GENOMIC DNA]</scope>
    <source>
        <tissue evidence="1">Whole plant</tissue>
    </source>
</reference>
<dbReference type="KEGG" id="lang:109347143"/>
<dbReference type="AlphaFoldDB" id="A0A4P1RJD4"/>
<name>A0A4P1RJD4_LUPAN</name>
<dbReference type="PANTHER" id="PTHR33384:SF52">
    <property type="entry name" value="DUF3741 DOMAIN-CONTAINING PROTEIN"/>
    <property type="match status" value="1"/>
</dbReference>
<dbReference type="PANTHER" id="PTHR33384">
    <property type="entry name" value="EXPRESSED PROTEIN"/>
    <property type="match status" value="1"/>
</dbReference>